<dbReference type="Proteomes" id="UP001189429">
    <property type="component" value="Unassembled WGS sequence"/>
</dbReference>
<gene>
    <name evidence="2" type="ORF">PCOR1329_LOCUS73921</name>
</gene>
<comment type="caution">
    <text evidence="2">The sequence shown here is derived from an EMBL/GenBank/DDBJ whole genome shotgun (WGS) entry which is preliminary data.</text>
</comment>
<evidence type="ECO:0000256" key="1">
    <source>
        <dbReference type="SAM" id="MobiDB-lite"/>
    </source>
</evidence>
<sequence length="147" mass="16147">MTSAFKPMDVYFSYRPSMQEGRFFIASMISRFCAKRFVSVARTFRFSTCSKRVAFVRPMAVAAGSERQTGTLARDPQGSRKGLPDVGQGAQAWAEVASQTAEAEANYHPLVPRHRNATRRPTLQETPCGIIPASAETGVAQVVMSVR</sequence>
<evidence type="ECO:0000313" key="2">
    <source>
        <dbReference type="EMBL" id="CAK0895040.1"/>
    </source>
</evidence>
<evidence type="ECO:0000313" key="3">
    <source>
        <dbReference type="Proteomes" id="UP001189429"/>
    </source>
</evidence>
<keyword evidence="3" id="KW-1185">Reference proteome</keyword>
<name>A0ABN9X6J5_9DINO</name>
<reference evidence="2" key="1">
    <citation type="submission" date="2023-10" db="EMBL/GenBank/DDBJ databases">
        <authorList>
            <person name="Chen Y."/>
            <person name="Shah S."/>
            <person name="Dougan E. K."/>
            <person name="Thang M."/>
            <person name="Chan C."/>
        </authorList>
    </citation>
    <scope>NUCLEOTIDE SEQUENCE [LARGE SCALE GENOMIC DNA]</scope>
</reference>
<proteinExistence type="predicted"/>
<feature type="region of interest" description="Disordered" evidence="1">
    <location>
        <begin position="66"/>
        <end position="86"/>
    </location>
</feature>
<protein>
    <submittedName>
        <fullName evidence="2">Uncharacterized protein</fullName>
    </submittedName>
</protein>
<organism evidence="2 3">
    <name type="scientific">Prorocentrum cordatum</name>
    <dbReference type="NCBI Taxonomy" id="2364126"/>
    <lineage>
        <taxon>Eukaryota</taxon>
        <taxon>Sar</taxon>
        <taxon>Alveolata</taxon>
        <taxon>Dinophyceae</taxon>
        <taxon>Prorocentrales</taxon>
        <taxon>Prorocentraceae</taxon>
        <taxon>Prorocentrum</taxon>
    </lineage>
</organism>
<accession>A0ABN9X6J5</accession>
<dbReference type="EMBL" id="CAUYUJ010019984">
    <property type="protein sequence ID" value="CAK0895040.1"/>
    <property type="molecule type" value="Genomic_DNA"/>
</dbReference>